<feature type="compositionally biased region" description="Polar residues" evidence="1">
    <location>
        <begin position="42"/>
        <end position="54"/>
    </location>
</feature>
<feature type="region of interest" description="Disordered" evidence="1">
    <location>
        <begin position="667"/>
        <end position="688"/>
    </location>
</feature>
<feature type="compositionally biased region" description="Basic and acidic residues" evidence="1">
    <location>
        <begin position="275"/>
        <end position="286"/>
    </location>
</feature>
<reference evidence="2" key="1">
    <citation type="submission" date="2021-01" db="UniProtKB">
        <authorList>
            <consortium name="EnsemblMetazoa"/>
        </authorList>
    </citation>
    <scope>IDENTIFICATION</scope>
</reference>
<organism evidence="2 3">
    <name type="scientific">Clytia hemisphaerica</name>
    <dbReference type="NCBI Taxonomy" id="252671"/>
    <lineage>
        <taxon>Eukaryota</taxon>
        <taxon>Metazoa</taxon>
        <taxon>Cnidaria</taxon>
        <taxon>Hydrozoa</taxon>
        <taxon>Hydroidolina</taxon>
        <taxon>Leptothecata</taxon>
        <taxon>Obeliida</taxon>
        <taxon>Clytiidae</taxon>
        <taxon>Clytia</taxon>
    </lineage>
</organism>
<feature type="region of interest" description="Disordered" evidence="1">
    <location>
        <begin position="353"/>
        <end position="398"/>
    </location>
</feature>
<dbReference type="EnsemblMetazoa" id="CLYHEMT018664.1">
    <property type="protein sequence ID" value="CLYHEMP018664.1"/>
    <property type="gene ID" value="CLYHEMG018664"/>
</dbReference>
<dbReference type="RefSeq" id="XP_066930232.1">
    <property type="nucleotide sequence ID" value="XM_067074131.1"/>
</dbReference>
<feature type="compositionally biased region" description="Basic and acidic residues" evidence="1">
    <location>
        <begin position="136"/>
        <end position="150"/>
    </location>
</feature>
<accession>A0A7M5X8Z1</accession>
<protein>
    <submittedName>
        <fullName evidence="2">Uncharacterized protein</fullName>
    </submittedName>
</protein>
<feature type="compositionally biased region" description="Low complexity" evidence="1">
    <location>
        <begin position="703"/>
        <end position="714"/>
    </location>
</feature>
<feature type="compositionally biased region" description="Basic and acidic residues" evidence="1">
    <location>
        <begin position="856"/>
        <end position="867"/>
    </location>
</feature>
<feature type="compositionally biased region" description="Polar residues" evidence="1">
    <location>
        <begin position="22"/>
        <end position="34"/>
    </location>
</feature>
<proteinExistence type="predicted"/>
<feature type="region of interest" description="Disordered" evidence="1">
    <location>
        <begin position="1"/>
        <end position="210"/>
    </location>
</feature>
<feature type="region of interest" description="Disordered" evidence="1">
    <location>
        <begin position="241"/>
        <end position="338"/>
    </location>
</feature>
<feature type="compositionally biased region" description="Basic and acidic residues" evidence="1">
    <location>
        <begin position="96"/>
        <end position="109"/>
    </location>
</feature>
<dbReference type="OrthoDB" id="6022399at2759"/>
<feature type="compositionally biased region" description="Basic and acidic residues" evidence="1">
    <location>
        <begin position="353"/>
        <end position="373"/>
    </location>
</feature>
<feature type="compositionally biased region" description="Low complexity" evidence="1">
    <location>
        <begin position="258"/>
        <end position="273"/>
    </location>
</feature>
<feature type="compositionally biased region" description="Low complexity" evidence="1">
    <location>
        <begin position="913"/>
        <end position="930"/>
    </location>
</feature>
<name>A0A7M5X8Z1_9CNID</name>
<feature type="compositionally biased region" description="Polar residues" evidence="1">
    <location>
        <begin position="68"/>
        <end position="86"/>
    </location>
</feature>
<sequence>MSADYDQTQPQQYEEEREGHIYNTSNGNVINHQGYQEEEAQTKTQLIETPGHSNETNDRRNDNRNKVKINSTKISIGSSKNKPKQQSIDEDSGIDSDSKKSRRRDKDASSDILNTIDWKMDSGEQYNGSSEIPEMADLKIRDKHDIRREDDNEEDVFESTPPKNTEKAKRVQVRGRSLEEERAIEEMKNEKNKTNLSPITRSNGSVTDKDLKDSLDFLSKTPDVDCLDSDLMNSLMDSYLEKDYVNRPPTLKKPVRPPSTSSRKSSSSDSVSKMADLEKNLKTIREKNKKQPPPPVRNKPPSVSKAWEDPREQQRLKVKEKQWPPKEPPKDVGAYVVESYGRTDPYTKKLIQDVQRTKREEEERKEAEKRAEIVSENTAPVSALRDTFSNKPREGALGTLRPHTELHAEKSWIRHEKKPIVYDEAPEEPDWMTLIRNRRWKSTVKARFPCQTSDRTEFERRSTTPKNWKKLAKDKNALKMLSEIVGIGAEGEELFLRLANQRQKIEEDKEEMDKLAEQELLAYQVARESIGEEAAYSLQMDNPLPAARMKQMAPEKNRTASTYDSTENISGVSNDALAGYPFTTSQLEAAYLTNQLLRLHPEEFRKLISLDRSRQATLRWQFSSDPFDSVHEHQNLPYEMALLASDEPRVLQAMRKIVSQGADDYRSVFSSTAPTPQPRSRARSEGGHYSNFYYESDGYESSNSVSSSSSMGGSAARGRPKKKKKAPIPIPKQVRGRSVSPSVMNMPPVAPKPRNHSSSGSTLKVPSLKSIHGDDNAEVQSHSLFDDADVQLNDEYDDLNKLTQSLSRNIDEELQGITSTLEDRKKGFFEEAIRNENEGRQRRSSTSDGIDPSEISNRRREFVENDLKSSSATDVRADLPKTRHKVRRINSNAQLNAVFRKRRQMSEVDTAEGQQPADGDQPQNPQQQQQTKDEMADVLNQIQSLNGE</sequence>
<evidence type="ECO:0000313" key="3">
    <source>
        <dbReference type="Proteomes" id="UP000594262"/>
    </source>
</evidence>
<dbReference type="GeneID" id="136817809"/>
<feature type="region of interest" description="Disordered" evidence="1">
    <location>
        <begin position="834"/>
        <end position="948"/>
    </location>
</feature>
<keyword evidence="3" id="KW-1185">Reference proteome</keyword>
<feature type="compositionally biased region" description="Basic and acidic residues" evidence="1">
    <location>
        <begin position="176"/>
        <end position="193"/>
    </location>
</feature>
<dbReference type="Proteomes" id="UP000594262">
    <property type="component" value="Unplaced"/>
</dbReference>
<evidence type="ECO:0000256" key="1">
    <source>
        <dbReference type="SAM" id="MobiDB-lite"/>
    </source>
</evidence>
<feature type="compositionally biased region" description="Polar residues" evidence="1">
    <location>
        <begin position="1"/>
        <end position="12"/>
    </location>
</feature>
<dbReference type="AlphaFoldDB" id="A0A7M5X8Z1"/>
<feature type="compositionally biased region" description="Polar residues" evidence="1">
    <location>
        <begin position="194"/>
        <end position="206"/>
    </location>
</feature>
<feature type="compositionally biased region" description="Basic and acidic residues" evidence="1">
    <location>
        <begin position="55"/>
        <end position="65"/>
    </location>
</feature>
<feature type="compositionally biased region" description="Basic and acidic residues" evidence="1">
    <location>
        <begin position="306"/>
        <end position="330"/>
    </location>
</feature>
<feature type="region of interest" description="Disordered" evidence="1">
    <location>
        <begin position="703"/>
        <end position="775"/>
    </location>
</feature>
<evidence type="ECO:0000313" key="2">
    <source>
        <dbReference type="EnsemblMetazoa" id="CLYHEMP018664.1"/>
    </source>
</evidence>